<dbReference type="Gene3D" id="1.20.140.30">
    <property type="entry name" value="MOB kinase activator"/>
    <property type="match status" value="1"/>
</dbReference>
<feature type="binding site" evidence="1">
    <location>
        <position position="229"/>
    </location>
    <ligand>
        <name>Zn(2+)</name>
        <dbReference type="ChEBI" id="CHEBI:29105"/>
    </ligand>
</feature>
<dbReference type="OMA" id="FRQVENT"/>
<protein>
    <submittedName>
        <fullName evidence="3">Mob1 family protein</fullName>
    </submittedName>
</protein>
<proteinExistence type="predicted"/>
<feature type="region of interest" description="Disordered" evidence="2">
    <location>
        <begin position="1"/>
        <end position="31"/>
    </location>
</feature>
<accession>S3C5E1</accession>
<feature type="compositionally biased region" description="Basic and acidic residues" evidence="2">
    <location>
        <begin position="457"/>
        <end position="471"/>
    </location>
</feature>
<keyword evidence="1" id="KW-0862">Zinc</keyword>
<feature type="compositionally biased region" description="Basic and acidic residues" evidence="2">
    <location>
        <begin position="419"/>
        <end position="430"/>
    </location>
</feature>
<evidence type="ECO:0000256" key="2">
    <source>
        <dbReference type="SAM" id="MobiDB-lite"/>
    </source>
</evidence>
<feature type="compositionally biased region" description="Acidic residues" evidence="2">
    <location>
        <begin position="534"/>
        <end position="548"/>
    </location>
</feature>
<dbReference type="SUPFAM" id="SSF101152">
    <property type="entry name" value="Mob1/phocein"/>
    <property type="match status" value="1"/>
</dbReference>
<dbReference type="VEuPathDB" id="FungiDB:F503_04281"/>
<dbReference type="Proteomes" id="UP000016923">
    <property type="component" value="Unassembled WGS sequence"/>
</dbReference>
<dbReference type="HOGENOM" id="CLU_027210_1_0_1"/>
<dbReference type="Pfam" id="PF03637">
    <property type="entry name" value="Mob1_phocein"/>
    <property type="match status" value="1"/>
</dbReference>
<evidence type="ECO:0000256" key="1">
    <source>
        <dbReference type="PIRSR" id="PIRSR605301-1"/>
    </source>
</evidence>
<feature type="binding site" evidence="1">
    <location>
        <position position="148"/>
    </location>
    <ligand>
        <name>Zn(2+)</name>
        <dbReference type="ChEBI" id="CHEBI:29105"/>
    </ligand>
</feature>
<dbReference type="EMBL" id="KE148148">
    <property type="protein sequence ID" value="EPE08694.1"/>
    <property type="molecule type" value="Genomic_DNA"/>
</dbReference>
<dbReference type="OrthoDB" id="10262609at2759"/>
<feature type="compositionally biased region" description="Low complexity" evidence="2">
    <location>
        <begin position="431"/>
        <end position="443"/>
    </location>
</feature>
<organism evidence="3 4">
    <name type="scientific">Ophiostoma piceae (strain UAMH 11346)</name>
    <name type="common">Sap stain fungus</name>
    <dbReference type="NCBI Taxonomy" id="1262450"/>
    <lineage>
        <taxon>Eukaryota</taxon>
        <taxon>Fungi</taxon>
        <taxon>Dikarya</taxon>
        <taxon>Ascomycota</taxon>
        <taxon>Pezizomycotina</taxon>
        <taxon>Sordariomycetes</taxon>
        <taxon>Sordariomycetidae</taxon>
        <taxon>Ophiostomatales</taxon>
        <taxon>Ophiostomataceae</taxon>
        <taxon>Ophiostoma</taxon>
    </lineage>
</organism>
<dbReference type="InterPro" id="IPR005301">
    <property type="entry name" value="MOB_kinase_act_fam"/>
</dbReference>
<dbReference type="SMART" id="SM01388">
    <property type="entry name" value="Mob1_phocein"/>
    <property type="match status" value="1"/>
</dbReference>
<dbReference type="AlphaFoldDB" id="S3C5E1"/>
<sequence>MMALPPTSPRLPSPPPAAEIQIGPKSPAMPGATLAQQQMEQQMEQTILDANSKRRIHPGTRASDFAAGPPLVPLNELDSAFQLQEHLSALHYFHTGSNTQAITRDTALLLAQAPVGTDRTLWLYELCRFLIAQCNSLIIGFLFDTPPCSAATCPEMRASEWQFLCAVHEQPRSCCAIDYCCHTLDWAANVVTNPKIFPSRFAFADQHDKNAATKNLINVFRRLHRIFAHAWFQHRGVFWSVEGQTGLYVFFKTVCDMYDLLPAENYKLPPEAEGLDTAGSVASAAVGGVESTAPTGVGSTESTPGLIPMAAITDRKGMGFSAGVLNHRPGAGVGGGLGTDLLSGENSVGRTNTRRHIRSSPSTGSAVTTVLEQDEDSSSPFGSSRPLTILQHADRLSTPLSRGAAVPPPAPTPPTAQDKPADVSESKALADEAANTAETVETVAAKEDTEPAEEPAVVEKDTASESAKEGEAPTTEGAVEEEGVPQVDSAQVAEAKPEAGEDTSAAAEEPVAEASDKDAETAEPLSEAPATEAAIEETSEEPAQESEPEAAAKEETTDEEAKEAAEPEVGAVAADDTKPESSDGVASEDASPAAADDRDEADKPSSTAKAEPAGED</sequence>
<reference evidence="3 4" key="1">
    <citation type="journal article" date="2013" name="BMC Genomics">
        <title>The genome and transcriptome of the pine saprophyte Ophiostoma piceae, and a comparison with the bark beetle-associated pine pathogen Grosmannia clavigera.</title>
        <authorList>
            <person name="Haridas S."/>
            <person name="Wang Y."/>
            <person name="Lim L."/>
            <person name="Massoumi Alamouti S."/>
            <person name="Jackman S."/>
            <person name="Docking R."/>
            <person name="Robertson G."/>
            <person name="Birol I."/>
            <person name="Bohlmann J."/>
            <person name="Breuil C."/>
        </authorList>
    </citation>
    <scope>NUCLEOTIDE SEQUENCE [LARGE SCALE GENOMIC DNA]</scope>
    <source>
        <strain evidence="3 4">UAMH 11346</strain>
    </source>
</reference>
<feature type="binding site" evidence="1">
    <location>
        <position position="234"/>
    </location>
    <ligand>
        <name>Zn(2+)</name>
        <dbReference type="ChEBI" id="CHEBI:29105"/>
    </ligand>
</feature>
<feature type="region of interest" description="Disordered" evidence="2">
    <location>
        <begin position="399"/>
        <end position="616"/>
    </location>
</feature>
<feature type="compositionally biased region" description="Polar residues" evidence="2">
    <location>
        <begin position="359"/>
        <end position="371"/>
    </location>
</feature>
<feature type="region of interest" description="Disordered" evidence="2">
    <location>
        <begin position="336"/>
        <end position="387"/>
    </location>
</feature>
<evidence type="ECO:0000313" key="4">
    <source>
        <dbReference type="Proteomes" id="UP000016923"/>
    </source>
</evidence>
<gene>
    <name evidence="3" type="ORF">F503_04281</name>
</gene>
<dbReference type="eggNOG" id="KOG1852">
    <property type="taxonomic scope" value="Eukaryota"/>
</dbReference>
<dbReference type="PANTHER" id="PTHR22599">
    <property type="entry name" value="MPS ONE BINDER KINASE ACTIVATOR-LIKE MOB"/>
    <property type="match status" value="1"/>
</dbReference>
<evidence type="ECO:0000313" key="3">
    <source>
        <dbReference type="EMBL" id="EPE08694.1"/>
    </source>
</evidence>
<dbReference type="STRING" id="1262450.S3C5E1"/>
<feature type="binding site" evidence="1">
    <location>
        <position position="153"/>
    </location>
    <ligand>
        <name>Zn(2+)</name>
        <dbReference type="ChEBI" id="CHEBI:29105"/>
    </ligand>
</feature>
<dbReference type="InterPro" id="IPR036703">
    <property type="entry name" value="MOB_kinase_act_sf"/>
</dbReference>
<keyword evidence="4" id="KW-1185">Reference proteome</keyword>
<feature type="compositionally biased region" description="Pro residues" evidence="2">
    <location>
        <begin position="1"/>
        <end position="17"/>
    </location>
</feature>
<keyword evidence="1" id="KW-0479">Metal-binding</keyword>
<name>S3C5E1_OPHP1</name>